<sequence>MILSWPFLLLFIATVKTQLLAPPGKTPAIVLSKRILPNGDIEVAVPYSETFVRNGERVAYVSQYQCVRTLFTGGRARQYREKCIPRVEIIGTLATSEESPQGITPTTTMEPLPTTTTAATTTTTAAAITAAAAAAAPAAVAAATTLPSYPHVWPYPWPYPYPYVTPLSTTTTPQARYIYPPYMEQQQQQQDSPSQSWYLILRRIGYPDYVLPYPSTLAGK</sequence>
<evidence type="ECO:0000313" key="3">
    <source>
        <dbReference type="Proteomes" id="UP000594260"/>
    </source>
</evidence>
<reference evidence="2" key="1">
    <citation type="submission" date="2021-01" db="UniProtKB">
        <authorList>
            <consortium name="EnsemblMetazoa"/>
        </authorList>
    </citation>
    <scope>IDENTIFICATION</scope>
</reference>
<accession>A0A7M7KWU6</accession>
<name>A0A7M7KWU6_VARDE</name>
<dbReference type="GeneID" id="111254805"/>
<protein>
    <submittedName>
        <fullName evidence="2">Uncharacterized protein</fullName>
    </submittedName>
</protein>
<dbReference type="OrthoDB" id="10549671at2759"/>
<keyword evidence="3" id="KW-1185">Reference proteome</keyword>
<dbReference type="RefSeq" id="XP_022671773.1">
    <property type="nucleotide sequence ID" value="XM_022816038.1"/>
</dbReference>
<evidence type="ECO:0000256" key="1">
    <source>
        <dbReference type="SAM" id="SignalP"/>
    </source>
</evidence>
<proteinExistence type="predicted"/>
<dbReference type="InParanoid" id="A0A7M7KWU6"/>
<dbReference type="Proteomes" id="UP000594260">
    <property type="component" value="Unplaced"/>
</dbReference>
<dbReference type="AlphaFoldDB" id="A0A7M7KWU6"/>
<organism evidence="2 3">
    <name type="scientific">Varroa destructor</name>
    <name type="common">Honeybee mite</name>
    <dbReference type="NCBI Taxonomy" id="109461"/>
    <lineage>
        <taxon>Eukaryota</taxon>
        <taxon>Metazoa</taxon>
        <taxon>Ecdysozoa</taxon>
        <taxon>Arthropoda</taxon>
        <taxon>Chelicerata</taxon>
        <taxon>Arachnida</taxon>
        <taxon>Acari</taxon>
        <taxon>Parasitiformes</taxon>
        <taxon>Mesostigmata</taxon>
        <taxon>Gamasina</taxon>
        <taxon>Dermanyssoidea</taxon>
        <taxon>Varroidae</taxon>
        <taxon>Varroa</taxon>
    </lineage>
</organism>
<dbReference type="EnsemblMetazoa" id="XM_022816038">
    <property type="protein sequence ID" value="XP_022671773"/>
    <property type="gene ID" value="LOC111254805"/>
</dbReference>
<evidence type="ECO:0000313" key="2">
    <source>
        <dbReference type="EnsemblMetazoa" id="XP_022671773"/>
    </source>
</evidence>
<feature type="chain" id="PRO_5029701788" evidence="1">
    <location>
        <begin position="18"/>
        <end position="220"/>
    </location>
</feature>
<keyword evidence="1" id="KW-0732">Signal</keyword>
<feature type="signal peptide" evidence="1">
    <location>
        <begin position="1"/>
        <end position="17"/>
    </location>
</feature>
<dbReference type="KEGG" id="vde:111254805"/>